<dbReference type="InterPro" id="IPR047854">
    <property type="entry name" value="RFC_lid"/>
</dbReference>
<keyword evidence="5" id="KW-0067">ATP-binding</keyword>
<dbReference type="SMART" id="SM00382">
    <property type="entry name" value="AAA"/>
    <property type="match status" value="1"/>
</dbReference>
<dbReference type="InterPro" id="IPR050238">
    <property type="entry name" value="DNA_Rep/Repair_Clamp_Loader"/>
</dbReference>
<dbReference type="GO" id="GO:0006281">
    <property type="term" value="P:DNA repair"/>
    <property type="evidence" value="ECO:0007669"/>
    <property type="project" value="TreeGrafter"/>
</dbReference>
<dbReference type="PANTHER" id="PTHR11669:SF9">
    <property type="entry name" value="REPLICATION FACTOR C SUBUNIT 5"/>
    <property type="match status" value="1"/>
</dbReference>
<dbReference type="Gene3D" id="1.10.8.60">
    <property type="match status" value="1"/>
</dbReference>
<feature type="region of interest" description="Disordered" evidence="7">
    <location>
        <begin position="1"/>
        <end position="27"/>
    </location>
</feature>
<dbReference type="Proteomes" id="UP000247409">
    <property type="component" value="Unassembled WGS sequence"/>
</dbReference>
<dbReference type="InterPro" id="IPR027417">
    <property type="entry name" value="P-loop_NTPase"/>
</dbReference>
<dbReference type="NCBIfam" id="NF001679">
    <property type="entry name" value="PRK00440.1"/>
    <property type="match status" value="1"/>
</dbReference>
<dbReference type="GO" id="GO:0005634">
    <property type="term" value="C:nucleus"/>
    <property type="evidence" value="ECO:0007669"/>
    <property type="project" value="UniProtKB-SubCell"/>
</dbReference>
<dbReference type="GO" id="GO:0016887">
    <property type="term" value="F:ATP hydrolysis activity"/>
    <property type="evidence" value="ECO:0007669"/>
    <property type="project" value="InterPro"/>
</dbReference>
<dbReference type="GO" id="GO:0006261">
    <property type="term" value="P:DNA-templated DNA replication"/>
    <property type="evidence" value="ECO:0007669"/>
    <property type="project" value="TreeGrafter"/>
</dbReference>
<evidence type="ECO:0000256" key="5">
    <source>
        <dbReference type="ARBA" id="ARBA00022840"/>
    </source>
</evidence>
<dbReference type="SUPFAM" id="SSF52540">
    <property type="entry name" value="P-loop containing nucleoside triphosphate hydrolases"/>
    <property type="match status" value="1"/>
</dbReference>
<keyword evidence="3" id="KW-0235">DNA replication</keyword>
<keyword evidence="6" id="KW-0539">Nucleus</keyword>
<dbReference type="CDD" id="cd18140">
    <property type="entry name" value="HLD_clamp_RFC"/>
    <property type="match status" value="1"/>
</dbReference>
<dbReference type="GO" id="GO:0003689">
    <property type="term" value="F:DNA clamp loader activity"/>
    <property type="evidence" value="ECO:0007669"/>
    <property type="project" value="TreeGrafter"/>
</dbReference>
<evidence type="ECO:0000256" key="3">
    <source>
        <dbReference type="ARBA" id="ARBA00022705"/>
    </source>
</evidence>
<evidence type="ECO:0000256" key="1">
    <source>
        <dbReference type="ARBA" id="ARBA00004123"/>
    </source>
</evidence>
<organism evidence="9 10">
    <name type="scientific">Gracilariopsis chorda</name>
    <dbReference type="NCBI Taxonomy" id="448386"/>
    <lineage>
        <taxon>Eukaryota</taxon>
        <taxon>Rhodophyta</taxon>
        <taxon>Florideophyceae</taxon>
        <taxon>Rhodymeniophycidae</taxon>
        <taxon>Gracilariales</taxon>
        <taxon>Gracilariaceae</taxon>
        <taxon>Gracilariopsis</taxon>
    </lineage>
</organism>
<dbReference type="FunFam" id="3.40.50.300:FF:000129">
    <property type="entry name" value="Replication factor C subunit 5"/>
    <property type="match status" value="1"/>
</dbReference>
<dbReference type="GO" id="GO:0005663">
    <property type="term" value="C:DNA replication factor C complex"/>
    <property type="evidence" value="ECO:0007669"/>
    <property type="project" value="TreeGrafter"/>
</dbReference>
<keyword evidence="10" id="KW-1185">Reference proteome</keyword>
<evidence type="ECO:0000313" key="9">
    <source>
        <dbReference type="EMBL" id="PXF40091.1"/>
    </source>
</evidence>
<dbReference type="InterPro" id="IPR013748">
    <property type="entry name" value="Rep_factorC_C"/>
</dbReference>
<dbReference type="OrthoDB" id="4199794at2759"/>
<evidence type="ECO:0000256" key="6">
    <source>
        <dbReference type="ARBA" id="ARBA00023242"/>
    </source>
</evidence>
<comment type="caution">
    <text evidence="9">The sequence shown here is derived from an EMBL/GenBank/DDBJ whole genome shotgun (WGS) entry which is preliminary data.</text>
</comment>
<dbReference type="Pfam" id="PF08542">
    <property type="entry name" value="Rep_fac_C"/>
    <property type="match status" value="1"/>
</dbReference>
<evidence type="ECO:0000259" key="8">
    <source>
        <dbReference type="SMART" id="SM00382"/>
    </source>
</evidence>
<comment type="similarity">
    <text evidence="2">Belongs to the activator 1 small subunits family.</text>
</comment>
<evidence type="ECO:0000256" key="4">
    <source>
        <dbReference type="ARBA" id="ARBA00022741"/>
    </source>
</evidence>
<evidence type="ECO:0000313" key="10">
    <source>
        <dbReference type="Proteomes" id="UP000247409"/>
    </source>
</evidence>
<sequence length="356" mass="39137">MDDPQAMEIEPAKPSPSPTTDAQKPKTAQSLMWIEKYRPQKLSDLLSHQQIITTLNTLISNNRLPHLLFCGPPGTGKTSTILACAKQMYGPTYKSMILELNASDDRGISVIRDQIKSFASTRRMFSSGVKLVVLDEADSMTSAAQMALRRVVEKFAANTRFCIICNYVNKIIPALQSRCTKFRFGPIPRDHVRKRVRQIAQGESVPLTEDGLEALLELGKGDMRRILNVLQSSHMAAMATGGKVDGDAVYANTGAPHPGDIAHIWKLLIDSDYTTCSAKLQHMKALKGLALQDIITELLPYVVKSDLKGDAKMYIYERLAELEVRLAVGGSDKLNLAALVGCCKLGQAISMDKMVC</sequence>
<dbReference type="GO" id="GO:0005524">
    <property type="term" value="F:ATP binding"/>
    <property type="evidence" value="ECO:0007669"/>
    <property type="project" value="UniProtKB-KW"/>
</dbReference>
<dbReference type="SUPFAM" id="SSF48019">
    <property type="entry name" value="post-AAA+ oligomerization domain-like"/>
    <property type="match status" value="1"/>
</dbReference>
<gene>
    <name evidence="9" type="ORF">BWQ96_10189</name>
</gene>
<proteinExistence type="inferred from homology"/>
<protein>
    <submittedName>
        <fullName evidence="9">Replication factor C subunit 5</fullName>
    </submittedName>
</protein>
<keyword evidence="4" id="KW-0547">Nucleotide-binding</keyword>
<dbReference type="Gene3D" id="1.20.272.10">
    <property type="match status" value="1"/>
</dbReference>
<feature type="domain" description="AAA+ ATPase" evidence="8">
    <location>
        <begin position="63"/>
        <end position="189"/>
    </location>
</feature>
<dbReference type="STRING" id="448386.A0A2V3IDG4"/>
<dbReference type="GO" id="GO:0003677">
    <property type="term" value="F:DNA binding"/>
    <property type="evidence" value="ECO:0007669"/>
    <property type="project" value="InterPro"/>
</dbReference>
<dbReference type="Gene3D" id="3.40.50.300">
    <property type="entry name" value="P-loop containing nucleotide triphosphate hydrolases"/>
    <property type="match status" value="1"/>
</dbReference>
<dbReference type="InterPro" id="IPR008921">
    <property type="entry name" value="DNA_pol3_clamp-load_cplx_C"/>
</dbReference>
<reference evidence="9 10" key="1">
    <citation type="journal article" date="2018" name="Mol. Biol. Evol.">
        <title>Analysis of the draft genome of the red seaweed Gracilariopsis chorda provides insights into genome size evolution in Rhodophyta.</title>
        <authorList>
            <person name="Lee J."/>
            <person name="Yang E.C."/>
            <person name="Graf L."/>
            <person name="Yang J.H."/>
            <person name="Qiu H."/>
            <person name="Zel Zion U."/>
            <person name="Chan C.X."/>
            <person name="Stephens T.G."/>
            <person name="Weber A.P.M."/>
            <person name="Boo G.H."/>
            <person name="Boo S.M."/>
            <person name="Kim K.M."/>
            <person name="Shin Y."/>
            <person name="Jung M."/>
            <person name="Lee S.J."/>
            <person name="Yim H.S."/>
            <person name="Lee J.H."/>
            <person name="Bhattacharya D."/>
            <person name="Yoon H.S."/>
        </authorList>
    </citation>
    <scope>NUCLEOTIDE SEQUENCE [LARGE SCALE GENOMIC DNA]</scope>
    <source>
        <strain evidence="9 10">SKKU-2015</strain>
        <tissue evidence="9">Whole body</tissue>
    </source>
</reference>
<dbReference type="EMBL" id="NBIV01000359">
    <property type="protein sequence ID" value="PXF40091.1"/>
    <property type="molecule type" value="Genomic_DNA"/>
</dbReference>
<evidence type="ECO:0000256" key="7">
    <source>
        <dbReference type="SAM" id="MobiDB-lite"/>
    </source>
</evidence>
<dbReference type="FunFam" id="1.20.272.10:FF:000004">
    <property type="entry name" value="Replication factor C subunit 5"/>
    <property type="match status" value="1"/>
</dbReference>
<dbReference type="AlphaFoldDB" id="A0A2V3IDG4"/>
<accession>A0A2V3IDG4</accession>
<dbReference type="CDD" id="cd00009">
    <property type="entry name" value="AAA"/>
    <property type="match status" value="1"/>
</dbReference>
<evidence type="ECO:0000256" key="2">
    <source>
        <dbReference type="ARBA" id="ARBA00005378"/>
    </source>
</evidence>
<dbReference type="InterPro" id="IPR003959">
    <property type="entry name" value="ATPase_AAA_core"/>
</dbReference>
<dbReference type="PANTHER" id="PTHR11669">
    <property type="entry name" value="REPLICATION FACTOR C / DNA POLYMERASE III GAMMA-TAU SUBUNIT"/>
    <property type="match status" value="1"/>
</dbReference>
<comment type="subcellular location">
    <subcellularLocation>
        <location evidence="1">Nucleus</location>
    </subcellularLocation>
</comment>
<feature type="compositionally biased region" description="Polar residues" evidence="7">
    <location>
        <begin position="18"/>
        <end position="27"/>
    </location>
</feature>
<dbReference type="Pfam" id="PF00004">
    <property type="entry name" value="AAA"/>
    <property type="match status" value="1"/>
</dbReference>
<name>A0A2V3IDG4_9FLOR</name>
<dbReference type="InterPro" id="IPR003593">
    <property type="entry name" value="AAA+_ATPase"/>
</dbReference>